<dbReference type="InterPro" id="IPR045351">
    <property type="entry name" value="DUF6531"/>
</dbReference>
<keyword evidence="5" id="KW-0472">Membrane</keyword>
<dbReference type="InterPro" id="IPR056823">
    <property type="entry name" value="TEN-like_YD-shell"/>
</dbReference>
<dbReference type="GO" id="GO:0005576">
    <property type="term" value="C:extracellular region"/>
    <property type="evidence" value="ECO:0007669"/>
    <property type="project" value="UniProtKB-SubCell"/>
</dbReference>
<dbReference type="Pfam" id="PF24517">
    <property type="entry name" value="CBM96"/>
    <property type="match status" value="1"/>
</dbReference>
<feature type="transmembrane region" description="Helical" evidence="5">
    <location>
        <begin position="1316"/>
        <end position="1339"/>
    </location>
</feature>
<reference evidence="9 10" key="1">
    <citation type="submission" date="2020-08" db="EMBL/GenBank/DDBJ databases">
        <title>Genome public.</title>
        <authorList>
            <person name="Liu C."/>
            <person name="Sun Q."/>
        </authorList>
    </citation>
    <scope>NUCLEOTIDE SEQUENCE [LARGE SCALE GENOMIC DNA]</scope>
    <source>
        <strain evidence="9 10">BX17</strain>
    </source>
</reference>
<dbReference type="Pfam" id="PF20148">
    <property type="entry name" value="DUF6531"/>
    <property type="match status" value="1"/>
</dbReference>
<comment type="caution">
    <text evidence="9">The sequence shown here is derived from an EMBL/GenBank/DDBJ whole genome shotgun (WGS) entry which is preliminary data.</text>
</comment>
<keyword evidence="5" id="KW-0812">Transmembrane</keyword>
<feature type="domain" description="Teneurin-like YD-shell" evidence="8">
    <location>
        <begin position="1008"/>
        <end position="1306"/>
    </location>
</feature>
<feature type="domain" description="Carbohydrate-binding module family 96" evidence="7">
    <location>
        <begin position="217"/>
        <end position="361"/>
    </location>
</feature>
<sequence length="1517" mass="168932">MKRKEVVEKRTENSKLYENQDHSFTREIFLEAVHYEDADGRWKEKEALECCLAGHGDDRALVSLSKDGCMLSWGVQGAAHTVGKKAEAGTLYPEIFEDVDMRCQTLGEKVKEDFILKSARAARSFTYLYHMKGLKAVQDGDYVAFLNEKGDEVFTVCAPYMQDAAGSRSDEIRLLFIQEDDAHCKISFEADEKWLDAPERCFPVVLDPVTTTSKKAKDIMDAHVDSLHEEDNFQTNIFLKTMGGDNIQRSFVKFVLPEISTGDMVLNARLVLVSLTADGKERTVNVHRVMQDWDSSTINWYNKPVYEETVQDSCRYTADKQKYITLDITRLVKDWYQNGKNFGLMFKDDYELSGYTSFLSSDCDSGYQDMRPRIDITYANYSGLEDFWNYHSQDAGRAGTVHVNDFNGNLILERTDFAMGGSLMPVSLKHVYNSNNRKENLGYGLGFRLNYHQTLKKVTIAGTDYYQHVDGDGTVHYFYYDSSKKTWKDEFGLEFTLTVNSGTAEPYVIRDKEDNLLVFDSNGYLIKVRDKNSNTLAITYSNSRIAKITDGAGRATSFTYLKDANGTATDLSQITMPSGQTIEFAYTSHMLTSVTDMDGTVIKYTFASNGNLSSVVNADGYQLKYGYYGTAPYRVKSIAEYGGTTAGNTLTLTYGYNSTKFTDSKGRSEIYRFDNSCNLLHIHDGFGHAASGKYTKDGKHVNRLENATKLQSNIVQLLKDPIIQAKTIGWTPKVYAEGTGTTSVNTDTKYCMVGNRSLKAECTSVSHDVTQNGTKSTVKNTYTYTKDRLTGISHNGFRYGFAYDAFGNLTGESAAGKQIIGYEYEAANGNLLKTTYANGDYVRFTYDGQDRVLLSYYKPASGSEQKLNEYVYDRSGNLAKVTNHMTGKSYEFDYDFLDRLMRARDNADNYYEYTYDVNNNMTRMYHGAGVYGIATTYSYDKDGREITASASKNYYRTTEYDPLGRIANQLWHTPAAISGVIYEYSGSGTRENGLPSSMQVGGSNYGYTYDQNGNITQYQVSDTNASGGTTKTVTYQYDELNRLIRENNQILNKTVTYAYDIGGNLVSEKEYAYASGTLPASASVTKTGTFDPVWKDKLVKWNGVAMTYDASGNMITKGSTRYTWTLGNALAAVSGGKNIQYSYDHAGHRIRKVVDGAVTQMRYAGDLLVSERTGSEKTLWYRYDSSGNVIALTYESEIYMYLRNAQNDIIGLLDKDGKVVVRYTYDSWGQVVKIEGTLKDKVGARNPFRYKGYYYDVETGLYYCRSRYYDPAIRRFISADDTQVLRDNLDMLGEKNLYAYCDDNPITRVDGDGQCWNIVVGAVIGAAMNVLAGGVAAAVTGQEYTVTDMIVAGFAGAVAGGLGSVKKLAVLKIVGAIGGGVISAVYAGLYSYKRGDSVLATVGNASTAFLTTVFISNLTGFADASEFCEKSIAIAWGATYGVGASSIAASVSLGVSNSVSQNEIQEKQVYWEKKIGQGRYFNGRTGTSVNYNIWKTSAGVLKKRPKKIYRPSNAYSV</sequence>
<evidence type="ECO:0000256" key="2">
    <source>
        <dbReference type="ARBA" id="ARBA00022525"/>
    </source>
</evidence>
<organism evidence="9 10">
    <name type="scientific">Blautia segnis</name>
    <dbReference type="NCBI Taxonomy" id="2763030"/>
    <lineage>
        <taxon>Bacteria</taxon>
        <taxon>Bacillati</taxon>
        <taxon>Bacillota</taxon>
        <taxon>Clostridia</taxon>
        <taxon>Lachnospirales</taxon>
        <taxon>Lachnospiraceae</taxon>
        <taxon>Blautia</taxon>
    </lineage>
</organism>
<dbReference type="EMBL" id="JACOOT010000006">
    <property type="protein sequence ID" value="MBC5650051.1"/>
    <property type="molecule type" value="Genomic_DNA"/>
</dbReference>
<keyword evidence="3" id="KW-0732">Signal</keyword>
<evidence type="ECO:0000313" key="10">
    <source>
        <dbReference type="Proteomes" id="UP000652847"/>
    </source>
</evidence>
<dbReference type="NCBIfam" id="TIGR03696">
    <property type="entry name" value="Rhs_assc_core"/>
    <property type="match status" value="1"/>
</dbReference>
<dbReference type="Proteomes" id="UP000652847">
    <property type="component" value="Unassembled WGS sequence"/>
</dbReference>
<keyword evidence="5" id="KW-1133">Transmembrane helix</keyword>
<dbReference type="Pfam" id="PF25023">
    <property type="entry name" value="TEN_YD-shell"/>
    <property type="match status" value="2"/>
</dbReference>
<feature type="transmembrane region" description="Helical" evidence="5">
    <location>
        <begin position="1346"/>
        <end position="1363"/>
    </location>
</feature>
<accession>A0A8I0AA25</accession>
<evidence type="ECO:0000259" key="6">
    <source>
        <dbReference type="Pfam" id="PF20148"/>
    </source>
</evidence>
<evidence type="ECO:0000256" key="1">
    <source>
        <dbReference type="ARBA" id="ARBA00004613"/>
    </source>
</evidence>
<keyword evidence="10" id="KW-1185">Reference proteome</keyword>
<feature type="domain" description="Teneurin-like YD-shell" evidence="8">
    <location>
        <begin position="520"/>
        <end position="781"/>
    </location>
</feature>
<proteinExistence type="predicted"/>
<evidence type="ECO:0000256" key="3">
    <source>
        <dbReference type="ARBA" id="ARBA00022729"/>
    </source>
</evidence>
<protein>
    <submittedName>
        <fullName evidence="9">DNRLRE domain-containing protein</fullName>
    </submittedName>
</protein>
<evidence type="ECO:0000313" key="9">
    <source>
        <dbReference type="EMBL" id="MBC5650051.1"/>
    </source>
</evidence>
<evidence type="ECO:0000259" key="8">
    <source>
        <dbReference type="Pfam" id="PF25023"/>
    </source>
</evidence>
<dbReference type="RefSeq" id="WP_186900844.1">
    <property type="nucleotide sequence ID" value="NZ_JACOOT010000006.1"/>
</dbReference>
<dbReference type="InterPro" id="IPR055372">
    <property type="entry name" value="CBM96"/>
</dbReference>
<dbReference type="InterPro" id="IPR031325">
    <property type="entry name" value="RHS_repeat"/>
</dbReference>
<evidence type="ECO:0000256" key="5">
    <source>
        <dbReference type="SAM" id="Phobius"/>
    </source>
</evidence>
<feature type="transmembrane region" description="Helical" evidence="5">
    <location>
        <begin position="1369"/>
        <end position="1389"/>
    </location>
</feature>
<evidence type="ECO:0000256" key="4">
    <source>
        <dbReference type="ARBA" id="ARBA00022737"/>
    </source>
</evidence>
<keyword evidence="4" id="KW-0677">Repeat</keyword>
<keyword evidence="2" id="KW-0964">Secreted</keyword>
<comment type="subcellular location">
    <subcellularLocation>
        <location evidence="1">Secreted</location>
    </subcellularLocation>
</comment>
<dbReference type="InterPro" id="IPR050708">
    <property type="entry name" value="T6SS_VgrG/RHS"/>
</dbReference>
<dbReference type="PANTHER" id="PTHR32305:SF15">
    <property type="entry name" value="PROTEIN RHSA-RELATED"/>
    <property type="match status" value="1"/>
</dbReference>
<dbReference type="NCBIfam" id="NF033679">
    <property type="entry name" value="DNRLRE_dom"/>
    <property type="match status" value="1"/>
</dbReference>
<gene>
    <name evidence="9" type="ORF">H8S54_02660</name>
</gene>
<dbReference type="Gene3D" id="2.180.10.10">
    <property type="entry name" value="RHS repeat-associated core"/>
    <property type="match status" value="2"/>
</dbReference>
<dbReference type="Pfam" id="PF05593">
    <property type="entry name" value="RHS_repeat"/>
    <property type="match status" value="1"/>
</dbReference>
<evidence type="ECO:0000259" key="7">
    <source>
        <dbReference type="Pfam" id="PF24517"/>
    </source>
</evidence>
<feature type="domain" description="DUF6531" evidence="6">
    <location>
        <begin position="403"/>
        <end position="478"/>
    </location>
</feature>
<dbReference type="InterPro" id="IPR022385">
    <property type="entry name" value="Rhs_assc_core"/>
</dbReference>
<dbReference type="PANTHER" id="PTHR32305">
    <property type="match status" value="1"/>
</dbReference>
<name>A0A8I0AA25_9FIRM</name>